<dbReference type="AlphaFoldDB" id="A0A9D2NV63"/>
<sequence length="82" mass="9254">MKKIVPSAAAALVFVLITLLYYRIAAGMSNRFFQSELSTDMWVAIGFLFLYLIVILPLSIAAFTKIRAALTRRLDRPAAYLR</sequence>
<comment type="caution">
    <text evidence="2">The sequence shown here is derived from an EMBL/GenBank/DDBJ whole genome shotgun (WGS) entry which is preliminary data.</text>
</comment>
<protein>
    <submittedName>
        <fullName evidence="2">Uncharacterized protein</fullName>
    </submittedName>
</protein>
<dbReference type="EMBL" id="DWWM01000057">
    <property type="protein sequence ID" value="HJC37338.1"/>
    <property type="molecule type" value="Genomic_DNA"/>
</dbReference>
<keyword evidence="1" id="KW-0812">Transmembrane</keyword>
<reference evidence="2" key="1">
    <citation type="journal article" date="2021" name="PeerJ">
        <title>Extensive microbial diversity within the chicken gut microbiome revealed by metagenomics and culture.</title>
        <authorList>
            <person name="Gilroy R."/>
            <person name="Ravi A."/>
            <person name="Getino M."/>
            <person name="Pursley I."/>
            <person name="Horton D.L."/>
            <person name="Alikhan N.F."/>
            <person name="Baker D."/>
            <person name="Gharbi K."/>
            <person name="Hall N."/>
            <person name="Watson M."/>
            <person name="Adriaenssens E.M."/>
            <person name="Foster-Nyarko E."/>
            <person name="Jarju S."/>
            <person name="Secka A."/>
            <person name="Antonio M."/>
            <person name="Oren A."/>
            <person name="Chaudhuri R.R."/>
            <person name="La Ragione R."/>
            <person name="Hildebrand F."/>
            <person name="Pallen M.J."/>
        </authorList>
    </citation>
    <scope>NUCLEOTIDE SEQUENCE</scope>
    <source>
        <strain evidence="2">CHK187-11901</strain>
    </source>
</reference>
<evidence type="ECO:0000256" key="1">
    <source>
        <dbReference type="SAM" id="Phobius"/>
    </source>
</evidence>
<evidence type="ECO:0000313" key="2">
    <source>
        <dbReference type="EMBL" id="HJC37338.1"/>
    </source>
</evidence>
<dbReference type="Proteomes" id="UP000823896">
    <property type="component" value="Unassembled WGS sequence"/>
</dbReference>
<reference evidence="2" key="2">
    <citation type="submission" date="2021-04" db="EMBL/GenBank/DDBJ databases">
        <authorList>
            <person name="Gilroy R."/>
        </authorList>
    </citation>
    <scope>NUCLEOTIDE SEQUENCE</scope>
    <source>
        <strain evidence="2">CHK187-11901</strain>
    </source>
</reference>
<name>A0A9D2NV63_9FIRM</name>
<proteinExistence type="predicted"/>
<organism evidence="2 3">
    <name type="scientific">Candidatus Merdibacter merdavium</name>
    <dbReference type="NCBI Taxonomy" id="2838692"/>
    <lineage>
        <taxon>Bacteria</taxon>
        <taxon>Bacillati</taxon>
        <taxon>Bacillota</taxon>
        <taxon>Erysipelotrichia</taxon>
        <taxon>Erysipelotrichales</taxon>
        <taxon>Erysipelotrichaceae</taxon>
        <taxon>Merdibacter</taxon>
    </lineage>
</organism>
<gene>
    <name evidence="2" type="ORF">H9702_09465</name>
</gene>
<feature type="transmembrane region" description="Helical" evidence="1">
    <location>
        <begin position="41"/>
        <end position="63"/>
    </location>
</feature>
<evidence type="ECO:0000313" key="3">
    <source>
        <dbReference type="Proteomes" id="UP000823896"/>
    </source>
</evidence>
<keyword evidence="1" id="KW-1133">Transmembrane helix</keyword>
<accession>A0A9D2NV63</accession>
<keyword evidence="1" id="KW-0472">Membrane</keyword>